<dbReference type="Pfam" id="PF13442">
    <property type="entry name" value="Cytochrome_CBB3"/>
    <property type="match status" value="1"/>
</dbReference>
<name>A0A0B6AS61_PRIM2</name>
<proteinExistence type="predicted"/>
<feature type="binding site" description="axial binding residue" evidence="7">
    <location>
        <position position="93"/>
    </location>
    <ligand>
        <name>heme c</name>
        <dbReference type="ChEBI" id="CHEBI:61717"/>
    </ligand>
    <ligandPart>
        <name>Fe</name>
        <dbReference type="ChEBI" id="CHEBI:18248"/>
    </ligandPart>
</feature>
<dbReference type="GO" id="GO:0020037">
    <property type="term" value="F:heme binding"/>
    <property type="evidence" value="ECO:0007669"/>
    <property type="project" value="InterPro"/>
</dbReference>
<evidence type="ECO:0000313" key="9">
    <source>
        <dbReference type="EMBL" id="AJI22699.1"/>
    </source>
</evidence>
<dbReference type="InterPro" id="IPR012218">
    <property type="entry name" value="Cyt_c_BACSU-c550-type"/>
</dbReference>
<comment type="PTM">
    <text evidence="6">Binds 1 heme c group covalently per subunit.</text>
</comment>
<reference evidence="9 10" key="1">
    <citation type="journal article" date="2015" name="Genome Announc.">
        <title>Complete genome sequences for 35 biothreat assay-relevant bacillus species.</title>
        <authorList>
            <person name="Johnson S.L."/>
            <person name="Daligault H.E."/>
            <person name="Davenport K.W."/>
            <person name="Jaissle J."/>
            <person name="Frey K.G."/>
            <person name="Ladner J.T."/>
            <person name="Broomall S.M."/>
            <person name="Bishop-Lilly K.A."/>
            <person name="Bruce D.C."/>
            <person name="Gibbons H.S."/>
            <person name="Coyne S.R."/>
            <person name="Lo C.C."/>
            <person name="Meincke L."/>
            <person name="Munk A.C."/>
            <person name="Koroleva G.I."/>
            <person name="Rosenzweig C.N."/>
            <person name="Palacios G.F."/>
            <person name="Redden C.L."/>
            <person name="Minogue T.D."/>
            <person name="Chain P.S."/>
        </authorList>
    </citation>
    <scope>NUCLEOTIDE SEQUENCE [LARGE SCALE GENOMIC DNA]</scope>
    <source>
        <strain evidence="10">ATCC 14581 / DSM 32 / JCM 2506 / NBRC 15308 / NCIMB 9376 / NCTC 10342 / NRRL B-14308 / VKM B-512</strain>
    </source>
</reference>
<dbReference type="PROSITE" id="PS51007">
    <property type="entry name" value="CYTC"/>
    <property type="match status" value="1"/>
</dbReference>
<feature type="binding site" description="axial binding residue" evidence="7">
    <location>
        <position position="58"/>
    </location>
    <ligand>
        <name>heme c</name>
        <dbReference type="ChEBI" id="CHEBI:61717"/>
    </ligand>
    <ligandPart>
        <name>Fe</name>
        <dbReference type="ChEBI" id="CHEBI:18248"/>
    </ligandPart>
</feature>
<dbReference type="InterPro" id="IPR054782">
    <property type="entry name" value="Cytochro_C551"/>
</dbReference>
<keyword evidence="3 7" id="KW-0479">Metal-binding</keyword>
<dbReference type="EMBL" id="CP009920">
    <property type="protein sequence ID" value="AJI22699.1"/>
    <property type="molecule type" value="Genomic_DNA"/>
</dbReference>
<gene>
    <name evidence="9" type="primary">cccA</name>
    <name evidence="9" type="ORF">BG04_2085</name>
</gene>
<dbReference type="PROSITE" id="PS51257">
    <property type="entry name" value="PROKAR_LIPOPROTEIN"/>
    <property type="match status" value="1"/>
</dbReference>
<dbReference type="GO" id="GO:0009055">
    <property type="term" value="F:electron transfer activity"/>
    <property type="evidence" value="ECO:0007669"/>
    <property type="project" value="InterPro"/>
</dbReference>
<dbReference type="GO" id="GO:0005506">
    <property type="term" value="F:iron ion binding"/>
    <property type="evidence" value="ECO:0007669"/>
    <property type="project" value="InterPro"/>
</dbReference>
<protein>
    <submittedName>
        <fullName evidence="9">Cytochrome</fullName>
    </submittedName>
</protein>
<organism evidence="9 10">
    <name type="scientific">Priestia megaterium (strain ATCC 14581 / DSM 32 / CCUG 1817 / JCM 2506 / NBRC 15308 / NCIMB 9376 / NCTC 10342 / NRRL B-14308 / VKM B-512 / Ford 19)</name>
    <name type="common">Bacillus megaterium</name>
    <dbReference type="NCBI Taxonomy" id="1348623"/>
    <lineage>
        <taxon>Bacteria</taxon>
        <taxon>Bacillati</taxon>
        <taxon>Bacillota</taxon>
        <taxon>Bacilli</taxon>
        <taxon>Bacillales</taxon>
        <taxon>Bacillaceae</taxon>
        <taxon>Priestia</taxon>
    </lineage>
</organism>
<dbReference type="Proteomes" id="UP000031829">
    <property type="component" value="Chromosome"/>
</dbReference>
<keyword evidence="1" id="KW-0813">Transport</keyword>
<dbReference type="KEGG" id="bmeg:BG04_2085"/>
<keyword evidence="5 7" id="KW-0408">Iron</keyword>
<dbReference type="AlphaFoldDB" id="A0A0B6AS61"/>
<feature type="binding site" description="covalent" evidence="6">
    <location>
        <position position="57"/>
    </location>
    <ligand>
        <name>heme c</name>
        <dbReference type="ChEBI" id="CHEBI:61717"/>
    </ligand>
</feature>
<evidence type="ECO:0000256" key="7">
    <source>
        <dbReference type="PIRSR" id="PIRSR000025-2"/>
    </source>
</evidence>
<dbReference type="NCBIfam" id="NF045774">
    <property type="entry name" value="cytochro_C551"/>
    <property type="match status" value="1"/>
</dbReference>
<keyword evidence="4" id="KW-0249">Electron transport</keyword>
<dbReference type="InterPro" id="IPR051811">
    <property type="entry name" value="Cytochrome_c550/c551-like"/>
</dbReference>
<evidence type="ECO:0000256" key="4">
    <source>
        <dbReference type="ARBA" id="ARBA00022982"/>
    </source>
</evidence>
<dbReference type="PIRSF" id="PIRSF000025">
    <property type="entry name" value="Cytc_Bsub_c550"/>
    <property type="match status" value="1"/>
</dbReference>
<dbReference type="InterPro" id="IPR036909">
    <property type="entry name" value="Cyt_c-like_dom_sf"/>
</dbReference>
<evidence type="ECO:0000256" key="1">
    <source>
        <dbReference type="ARBA" id="ARBA00022448"/>
    </source>
</evidence>
<evidence type="ECO:0000256" key="2">
    <source>
        <dbReference type="ARBA" id="ARBA00022617"/>
    </source>
</evidence>
<dbReference type="PANTHER" id="PTHR37823:SF4">
    <property type="entry name" value="MENAQUINOL-CYTOCHROME C REDUCTASE CYTOCHROME B_C SUBUNIT"/>
    <property type="match status" value="1"/>
</dbReference>
<evidence type="ECO:0000256" key="5">
    <source>
        <dbReference type="ARBA" id="ARBA00023004"/>
    </source>
</evidence>
<evidence type="ECO:0000259" key="8">
    <source>
        <dbReference type="PROSITE" id="PS51007"/>
    </source>
</evidence>
<dbReference type="HOGENOM" id="CLU_134966_2_0_9"/>
<sequence length="114" mass="11582">MKTLQQGGEGLKKVLLTLTIGLALVLSACGGGSSKNESAGESSASAEDIVKKNCTGCHGVDLGGANGPSLQHVGSKHSEAEIENIINNGQGGMPKGLINEEDAKKVAAWLAKKK</sequence>
<evidence type="ECO:0000256" key="6">
    <source>
        <dbReference type="PIRSR" id="PIRSR000025-1"/>
    </source>
</evidence>
<keyword evidence="2 6" id="KW-0349">Heme</keyword>
<accession>A0A0B6AS61</accession>
<dbReference type="GO" id="GO:0016020">
    <property type="term" value="C:membrane"/>
    <property type="evidence" value="ECO:0007669"/>
    <property type="project" value="InterPro"/>
</dbReference>
<dbReference type="PANTHER" id="PTHR37823">
    <property type="entry name" value="CYTOCHROME C-553-LIKE"/>
    <property type="match status" value="1"/>
</dbReference>
<feature type="binding site" description="covalent" evidence="6">
    <location>
        <position position="54"/>
    </location>
    <ligand>
        <name>heme c</name>
        <dbReference type="ChEBI" id="CHEBI:61717"/>
    </ligand>
</feature>
<dbReference type="Gene3D" id="1.10.760.10">
    <property type="entry name" value="Cytochrome c-like domain"/>
    <property type="match status" value="1"/>
</dbReference>
<evidence type="ECO:0000313" key="10">
    <source>
        <dbReference type="Proteomes" id="UP000031829"/>
    </source>
</evidence>
<dbReference type="SUPFAM" id="SSF46626">
    <property type="entry name" value="Cytochrome c"/>
    <property type="match status" value="1"/>
</dbReference>
<feature type="domain" description="Cytochrome c" evidence="8">
    <location>
        <begin position="41"/>
        <end position="114"/>
    </location>
</feature>
<evidence type="ECO:0000256" key="3">
    <source>
        <dbReference type="ARBA" id="ARBA00022723"/>
    </source>
</evidence>
<dbReference type="InterPro" id="IPR009056">
    <property type="entry name" value="Cyt_c-like_dom"/>
</dbReference>